<gene>
    <name evidence="1" type="ORF">MGAL_10B042711</name>
</gene>
<proteinExistence type="predicted"/>
<dbReference type="AlphaFoldDB" id="A0A8B6BSL8"/>
<dbReference type="OrthoDB" id="654191at2759"/>
<dbReference type="Gene3D" id="3.30.160.60">
    <property type="entry name" value="Classic Zinc Finger"/>
    <property type="match status" value="1"/>
</dbReference>
<dbReference type="SUPFAM" id="SSF57845">
    <property type="entry name" value="B-box zinc-binding domain"/>
    <property type="match status" value="1"/>
</dbReference>
<dbReference type="EMBL" id="UYJE01000652">
    <property type="protein sequence ID" value="VDH94968.1"/>
    <property type="molecule type" value="Genomic_DNA"/>
</dbReference>
<comment type="caution">
    <text evidence="1">The sequence shown here is derived from an EMBL/GenBank/DDBJ whole genome shotgun (WGS) entry which is preliminary data.</text>
</comment>
<sequence length="144" mass="16262">MVTANNEVHETVNVAVIMICDIHGKTFDLYCKTHDLVICVAGLLSKHKHCSDAVISLHEAATYAKTSTALDDVSDSVNDTLDNMKNFINNRNVAMQNIEVQEQSIRKFIGEIRTNLNKHLDKIELSELYTNCKIKEWKSPENIS</sequence>
<organism evidence="1 2">
    <name type="scientific">Mytilus galloprovincialis</name>
    <name type="common">Mediterranean mussel</name>
    <dbReference type="NCBI Taxonomy" id="29158"/>
    <lineage>
        <taxon>Eukaryota</taxon>
        <taxon>Metazoa</taxon>
        <taxon>Spiralia</taxon>
        <taxon>Lophotrochozoa</taxon>
        <taxon>Mollusca</taxon>
        <taxon>Bivalvia</taxon>
        <taxon>Autobranchia</taxon>
        <taxon>Pteriomorphia</taxon>
        <taxon>Mytilida</taxon>
        <taxon>Mytiloidea</taxon>
        <taxon>Mytilidae</taxon>
        <taxon>Mytilinae</taxon>
        <taxon>Mytilus</taxon>
    </lineage>
</organism>
<evidence type="ECO:0000313" key="2">
    <source>
        <dbReference type="Proteomes" id="UP000596742"/>
    </source>
</evidence>
<evidence type="ECO:0000313" key="1">
    <source>
        <dbReference type="EMBL" id="VDH94968.1"/>
    </source>
</evidence>
<accession>A0A8B6BSL8</accession>
<keyword evidence="2" id="KW-1185">Reference proteome</keyword>
<reference evidence="1" key="1">
    <citation type="submission" date="2018-11" db="EMBL/GenBank/DDBJ databases">
        <authorList>
            <person name="Alioto T."/>
            <person name="Alioto T."/>
        </authorList>
    </citation>
    <scope>NUCLEOTIDE SEQUENCE</scope>
</reference>
<dbReference type="Proteomes" id="UP000596742">
    <property type="component" value="Unassembled WGS sequence"/>
</dbReference>
<protein>
    <submittedName>
        <fullName evidence="1">Uncharacterized protein</fullName>
    </submittedName>
</protein>
<name>A0A8B6BSL8_MYTGA</name>